<name>A0A7N0U738_KALFE</name>
<evidence type="ECO:0000313" key="4">
    <source>
        <dbReference type="Proteomes" id="UP000594263"/>
    </source>
</evidence>
<dbReference type="Gramene" id="Kaladp0056s0015.1.v1.1">
    <property type="protein sequence ID" value="Kaladp0056s0015.1.v1.1.CDS.1"/>
    <property type="gene ID" value="Kaladp0056s0015.v1.1"/>
</dbReference>
<feature type="transmembrane region" description="Helical" evidence="1">
    <location>
        <begin position="60"/>
        <end position="83"/>
    </location>
</feature>
<dbReference type="OMA" id="AYKIHAI"/>
<dbReference type="Proteomes" id="UP000594263">
    <property type="component" value="Unplaced"/>
</dbReference>
<proteinExistence type="predicted"/>
<keyword evidence="1" id="KW-0812">Transmembrane</keyword>
<evidence type="ECO:0000259" key="2">
    <source>
        <dbReference type="Pfam" id="PF14364"/>
    </source>
</evidence>
<keyword evidence="4" id="KW-1185">Reference proteome</keyword>
<dbReference type="PANTHER" id="PTHR35762:SF2">
    <property type="entry name" value="TRANSMEMBRANE PROTEIN"/>
    <property type="match status" value="1"/>
</dbReference>
<dbReference type="PANTHER" id="PTHR35762">
    <property type="entry name" value="TRANSMEMBRANE PROTEIN"/>
    <property type="match status" value="1"/>
</dbReference>
<protein>
    <recommendedName>
        <fullName evidence="2">DUF4408 domain-containing protein</fullName>
    </recommendedName>
</protein>
<keyword evidence="1" id="KW-0472">Membrane</keyword>
<keyword evidence="1" id="KW-1133">Transmembrane helix</keyword>
<organism evidence="3 4">
    <name type="scientific">Kalanchoe fedtschenkoi</name>
    <name type="common">Lavender scallops</name>
    <name type="synonym">South American air plant</name>
    <dbReference type="NCBI Taxonomy" id="63787"/>
    <lineage>
        <taxon>Eukaryota</taxon>
        <taxon>Viridiplantae</taxon>
        <taxon>Streptophyta</taxon>
        <taxon>Embryophyta</taxon>
        <taxon>Tracheophyta</taxon>
        <taxon>Spermatophyta</taxon>
        <taxon>Magnoliopsida</taxon>
        <taxon>eudicotyledons</taxon>
        <taxon>Gunneridae</taxon>
        <taxon>Pentapetalae</taxon>
        <taxon>Saxifragales</taxon>
        <taxon>Crassulaceae</taxon>
        <taxon>Kalanchoe</taxon>
    </lineage>
</organism>
<reference evidence="3" key="1">
    <citation type="submission" date="2021-01" db="UniProtKB">
        <authorList>
            <consortium name="EnsemblPlants"/>
        </authorList>
    </citation>
    <scope>IDENTIFICATION</scope>
</reference>
<feature type="domain" description="DUF4408" evidence="2">
    <location>
        <begin position="57"/>
        <end position="88"/>
    </location>
</feature>
<feature type="transmembrane region" description="Helical" evidence="1">
    <location>
        <begin position="28"/>
        <end position="48"/>
    </location>
</feature>
<dbReference type="AlphaFoldDB" id="A0A7N0U738"/>
<dbReference type="EnsemblPlants" id="Kaladp0056s0015.1.v1.1">
    <property type="protein sequence ID" value="Kaladp0056s0015.1.v1.1.CDS.1"/>
    <property type="gene ID" value="Kaladp0056s0015.v1.1"/>
</dbReference>
<dbReference type="InterPro" id="IPR025520">
    <property type="entry name" value="DUF4408"/>
</dbReference>
<dbReference type="Pfam" id="PF14364">
    <property type="entry name" value="DUF4408"/>
    <property type="match status" value="1"/>
</dbReference>
<sequence length="194" mass="21927">MMDPIKLEKFEAMNSYYNKNAKSSSNAFTVYILTALTCSLVFFSPFWYPSFESLINSIPALISHFLNPKCLFLVGNLIVFVLLGESKLLTSKPSRPQVYYDEYVGRRQRPVRADNVVVHNECKRVCEVTGSAVRSRSVVRKVELVEGNKEVRGGKGGVVRTLSAEELGKRADDFIARVNRQRKLEATDLVEWGV</sequence>
<accession>A0A7N0U738</accession>
<evidence type="ECO:0000313" key="3">
    <source>
        <dbReference type="EnsemblPlants" id="Kaladp0056s0015.1.v1.1.CDS.1"/>
    </source>
</evidence>
<evidence type="ECO:0000256" key="1">
    <source>
        <dbReference type="SAM" id="Phobius"/>
    </source>
</evidence>